<dbReference type="AlphaFoldDB" id="A0A5C8ZXJ5"/>
<dbReference type="RefSeq" id="WP_148069180.1">
    <property type="nucleotide sequence ID" value="NZ_VRZA01000005.1"/>
</dbReference>
<dbReference type="Proteomes" id="UP000321039">
    <property type="component" value="Unassembled WGS sequence"/>
</dbReference>
<accession>A0A5C8ZXJ5</accession>
<comment type="caution">
    <text evidence="1">The sequence shown here is derived from an EMBL/GenBank/DDBJ whole genome shotgun (WGS) entry which is preliminary data.</text>
</comment>
<dbReference type="EMBL" id="VRZA01000005">
    <property type="protein sequence ID" value="TXS91941.1"/>
    <property type="molecule type" value="Genomic_DNA"/>
</dbReference>
<evidence type="ECO:0000313" key="2">
    <source>
        <dbReference type="Proteomes" id="UP000321039"/>
    </source>
</evidence>
<keyword evidence="2" id="KW-1185">Reference proteome</keyword>
<evidence type="ECO:0000313" key="1">
    <source>
        <dbReference type="EMBL" id="TXS91941.1"/>
    </source>
</evidence>
<proteinExistence type="predicted"/>
<organism evidence="1 2">
    <name type="scientific">Parahaliea maris</name>
    <dbReference type="NCBI Taxonomy" id="2716870"/>
    <lineage>
        <taxon>Bacteria</taxon>
        <taxon>Pseudomonadati</taxon>
        <taxon>Pseudomonadota</taxon>
        <taxon>Gammaproteobacteria</taxon>
        <taxon>Cellvibrionales</taxon>
        <taxon>Halieaceae</taxon>
        <taxon>Parahaliea</taxon>
    </lineage>
</organism>
<name>A0A5C8ZXJ5_9GAMM</name>
<reference evidence="1 2" key="1">
    <citation type="submission" date="2019-08" db="EMBL/GenBank/DDBJ databases">
        <title>Parahaliea maris sp. nov., isolated from the surface seawater.</title>
        <authorList>
            <person name="Liu Y."/>
        </authorList>
    </citation>
    <scope>NUCLEOTIDE SEQUENCE [LARGE SCALE GENOMIC DNA]</scope>
    <source>
        <strain evidence="1 2">HSLHS9</strain>
    </source>
</reference>
<gene>
    <name evidence="1" type="ORF">FV139_14540</name>
</gene>
<protein>
    <submittedName>
        <fullName evidence="1">Uncharacterized protein</fullName>
    </submittedName>
</protein>
<sequence length="128" mass="14434">MDMSGLRNRFSTPLHIQIYANKIRVSTLDLPQRHMERIPQEPFTTPRLLVGNFKSAEKCLADAISELTRGKWMKKSFRVVIQPMEMAETGLCEVEERVLSELASSAGAHEVVIHVGALLSREQALDMV</sequence>